<dbReference type="GO" id="GO:0000785">
    <property type="term" value="C:chromatin"/>
    <property type="evidence" value="ECO:0007669"/>
    <property type="project" value="TreeGrafter"/>
</dbReference>
<evidence type="ECO:0000313" key="3">
    <source>
        <dbReference type="Proteomes" id="UP000694547"/>
    </source>
</evidence>
<feature type="region of interest" description="Disordered" evidence="1">
    <location>
        <begin position="27"/>
        <end position="70"/>
    </location>
</feature>
<dbReference type="GO" id="GO:0006260">
    <property type="term" value="P:DNA replication"/>
    <property type="evidence" value="ECO:0007669"/>
    <property type="project" value="TreeGrafter"/>
</dbReference>
<dbReference type="Gene3D" id="2.40.10.10">
    <property type="entry name" value="Trypsin-like serine proteases"/>
    <property type="match status" value="1"/>
</dbReference>
<dbReference type="Ensembl" id="ENSPEMT00000021905.2">
    <property type="protein sequence ID" value="ENSPEMP00000017582.1"/>
    <property type="gene ID" value="ENSPEMG00000016454.2"/>
</dbReference>
<organism evidence="2 3">
    <name type="scientific">Peromyscus maniculatus bairdii</name>
    <name type="common">Prairie deer mouse</name>
    <dbReference type="NCBI Taxonomy" id="230844"/>
    <lineage>
        <taxon>Eukaryota</taxon>
        <taxon>Metazoa</taxon>
        <taxon>Chordata</taxon>
        <taxon>Craniata</taxon>
        <taxon>Vertebrata</taxon>
        <taxon>Euteleostomi</taxon>
        <taxon>Mammalia</taxon>
        <taxon>Eutheria</taxon>
        <taxon>Euarchontoglires</taxon>
        <taxon>Glires</taxon>
        <taxon>Rodentia</taxon>
        <taxon>Myomorpha</taxon>
        <taxon>Muroidea</taxon>
        <taxon>Cricetidae</taxon>
        <taxon>Neotominae</taxon>
        <taxon>Peromyscus</taxon>
    </lineage>
</organism>
<dbReference type="Pfam" id="PF13365">
    <property type="entry name" value="Trypsin_2"/>
    <property type="match status" value="1"/>
</dbReference>
<keyword evidence="3" id="KW-1185">Reference proteome</keyword>
<dbReference type="InterPro" id="IPR043504">
    <property type="entry name" value="Peptidase_S1_PA_chymotrypsin"/>
</dbReference>
<name>A0A8C8TSH4_PERMB</name>
<dbReference type="Proteomes" id="UP000694547">
    <property type="component" value="Chromosome 1"/>
</dbReference>
<reference evidence="2 3" key="1">
    <citation type="submission" date="2018-10" db="EMBL/GenBank/DDBJ databases">
        <title>Improved assembly of the deer mouse Peromyscus maniculatus genome.</title>
        <authorList>
            <person name="Lassance J.-M."/>
            <person name="Hoekstra H.E."/>
        </authorList>
    </citation>
    <scope>NUCLEOTIDE SEQUENCE [LARGE SCALE GENOMIC DNA]</scope>
</reference>
<evidence type="ECO:0000256" key="1">
    <source>
        <dbReference type="SAM" id="MobiDB-lite"/>
    </source>
</evidence>
<dbReference type="GO" id="GO:0005634">
    <property type="term" value="C:nucleus"/>
    <property type="evidence" value="ECO:0007669"/>
    <property type="project" value="TreeGrafter"/>
</dbReference>
<accession>A0A8C8TSH4</accession>
<dbReference type="InterPro" id="IPR009003">
    <property type="entry name" value="Peptidase_S1_PA"/>
</dbReference>
<dbReference type="PANTHER" id="PTHR14389">
    <property type="entry name" value="SI:CH1073-475A24.1"/>
    <property type="match status" value="1"/>
</dbReference>
<evidence type="ECO:0000313" key="2">
    <source>
        <dbReference type="Ensembl" id="ENSPEMP00000017582.1"/>
    </source>
</evidence>
<dbReference type="PANTHER" id="PTHR14389:SF14">
    <property type="entry name" value="SERINE PROTEASE FAM111A"/>
    <property type="match status" value="1"/>
</dbReference>
<reference evidence="2" key="2">
    <citation type="submission" date="2025-08" db="UniProtKB">
        <authorList>
            <consortium name="Ensembl"/>
        </authorList>
    </citation>
    <scope>IDENTIFICATION</scope>
</reference>
<reference evidence="2" key="3">
    <citation type="submission" date="2025-09" db="UniProtKB">
        <authorList>
            <consortium name="Ensembl"/>
        </authorList>
    </citation>
    <scope>IDENTIFICATION</scope>
</reference>
<dbReference type="AlphaFoldDB" id="A0A8C8TSH4"/>
<dbReference type="GeneTree" id="ENSGT00390000005182"/>
<dbReference type="SUPFAM" id="SSF50494">
    <property type="entry name" value="Trypsin-like serine proteases"/>
    <property type="match status" value="1"/>
</dbReference>
<protein>
    <submittedName>
        <fullName evidence="2">Family with sequence similarity 111, member A</fullName>
    </submittedName>
</protein>
<proteinExistence type="predicted"/>
<sequence length="611" mass="69875">MSSKKRRSQKIPFNARKNAKIDDYFSQVPKEEQNNSDISQAKVDSRKTPRDITNTQDRTAKKIRQDQTPPLNKTITVTLDVNQRKNKNMKHNHTQGETSSLYAALNTLDAVKEEIKRQKGKEMLVCGIKGIEGYVNLGMPLCCFPEGSHVVITFSQYKSKPEENKRLFEPQNLPSTSYVRFYIHAIGSKRKKILKCGKLHKQGNKLCVFGIKGETIKDTLMKDGRFYSFVESDHWKLISDLDTIIANTQPVDELEDKLFQVETEQTINPRAVSVTQNSELEDRNFQKVNKHIVDEYPTLKEQRETLRAYIKEESEKRKKKFSLFKMHKKNFGKLTKNSIPVKVHKHISRVSDSVGYLRWNNNGNEGSATCFVFKGLYIFTCRHVITDIMGEGVDPSQWASIISQCVKVTFDYEEDPRREDSAFNVKPWFEISNTKLDYAVLELEENGGPVPAGLYNGIGSAPLNGLIYIIGHPDGEKKSTDACTVVPKDNRERKYEESVQAREAVDACFPKSFVHMYNKRRSFPEMLYNPHVLTYDTTFFFGSSGSPVFDSYGSLVAMHTAGFTCEDQRGVFNIVEFGSTMEAIIADIKQDEYWYNKIFGNCQDEEMPSPS</sequence>